<feature type="domain" description="Galactosyltransferase N-terminal" evidence="23">
    <location>
        <begin position="85"/>
        <end position="214"/>
    </location>
</feature>
<keyword evidence="5" id="KW-0328">Glycosyltransferase</keyword>
<dbReference type="EMBL" id="CAAE01009627">
    <property type="protein sequence ID" value="CAF92196.1"/>
    <property type="molecule type" value="Genomic_DNA"/>
</dbReference>
<evidence type="ECO:0000256" key="10">
    <source>
        <dbReference type="ARBA" id="ARBA00022989"/>
    </source>
</evidence>
<dbReference type="InterPro" id="IPR027791">
    <property type="entry name" value="Galactosyl_T_C"/>
</dbReference>
<dbReference type="UniPathway" id="UPA00378"/>
<comment type="catalytic activity">
    <reaction evidence="19">
        <text>N-acetyl-D-glucosamine + UDP-alpha-D-galactose = beta-D-galactosyl-(1-&gt;4)-N-acetyl-D-glucosamine + UDP + H(+)</text>
        <dbReference type="Rhea" id="RHEA:17745"/>
        <dbReference type="ChEBI" id="CHEBI:15378"/>
        <dbReference type="ChEBI" id="CHEBI:58223"/>
        <dbReference type="ChEBI" id="CHEBI:60152"/>
        <dbReference type="ChEBI" id="CHEBI:66914"/>
        <dbReference type="ChEBI" id="CHEBI:506227"/>
        <dbReference type="EC" id="2.4.1.90"/>
    </reaction>
    <physiologicalReaction direction="left-to-right" evidence="19">
        <dbReference type="Rhea" id="RHEA:17746"/>
    </physiologicalReaction>
</comment>
<evidence type="ECO:0000256" key="12">
    <source>
        <dbReference type="ARBA" id="ARBA00023136"/>
    </source>
</evidence>
<keyword evidence="9" id="KW-0735">Signal-anchor</keyword>
<comment type="similarity">
    <text evidence="4">Belongs to the glycosyltransferase 7 family.</text>
</comment>
<dbReference type="PANTHER" id="PTHR19300">
    <property type="entry name" value="BETA-1,4-GALACTOSYLTRANSFERASE"/>
    <property type="match status" value="1"/>
</dbReference>
<dbReference type="FunFam" id="3.90.550.10:FF:000028">
    <property type="entry name" value="beta-1,4-galactosyltransferase 1"/>
    <property type="match status" value="1"/>
</dbReference>
<keyword evidence="10 21" id="KW-1133">Transmembrane helix</keyword>
<evidence type="ECO:0000313" key="24">
    <source>
        <dbReference type="EMBL" id="CAF92196.1"/>
    </source>
</evidence>
<evidence type="ECO:0000256" key="13">
    <source>
        <dbReference type="ARBA" id="ARBA00023157"/>
    </source>
</evidence>
<dbReference type="GO" id="GO:0008092">
    <property type="term" value="F:cytoskeletal protein binding"/>
    <property type="evidence" value="ECO:0007669"/>
    <property type="project" value="TreeGrafter"/>
</dbReference>
<evidence type="ECO:0000256" key="20">
    <source>
        <dbReference type="SAM" id="MobiDB-lite"/>
    </source>
</evidence>
<dbReference type="PRINTS" id="PR02050">
    <property type="entry name" value="B14GALTRFASE"/>
</dbReference>
<feature type="domain" description="Galactosyltransferase N-terminal" evidence="23">
    <location>
        <begin position="300"/>
        <end position="422"/>
    </location>
</feature>
<keyword evidence="15" id="KW-0464">Manganese</keyword>
<evidence type="ECO:0000256" key="14">
    <source>
        <dbReference type="ARBA" id="ARBA00023180"/>
    </source>
</evidence>
<feature type="domain" description="Galactosyltransferase C-terminal" evidence="22">
    <location>
        <begin position="427"/>
        <end position="504"/>
    </location>
</feature>
<name>Q4T4I6_TETNG</name>
<dbReference type="KEGG" id="tng:GSTEN00007296G001"/>
<evidence type="ECO:0000256" key="6">
    <source>
        <dbReference type="ARBA" id="ARBA00022679"/>
    </source>
</evidence>
<evidence type="ECO:0000256" key="18">
    <source>
        <dbReference type="ARBA" id="ARBA00042172"/>
    </source>
</evidence>
<keyword evidence="8" id="KW-0479">Metal-binding</keyword>
<evidence type="ECO:0000256" key="2">
    <source>
        <dbReference type="ARBA" id="ARBA00004323"/>
    </source>
</evidence>
<comment type="cofactor">
    <cofactor evidence="1">
        <name>Mn(2+)</name>
        <dbReference type="ChEBI" id="CHEBI:29035"/>
    </cofactor>
</comment>
<dbReference type="EC" id="2.4.1.90" evidence="16"/>
<evidence type="ECO:0000256" key="16">
    <source>
        <dbReference type="ARBA" id="ARBA00038891"/>
    </source>
</evidence>
<gene>
    <name evidence="24" type="ORF">GSTENG00007296001</name>
</gene>
<evidence type="ECO:0000259" key="22">
    <source>
        <dbReference type="Pfam" id="PF02709"/>
    </source>
</evidence>
<evidence type="ECO:0000256" key="17">
    <source>
        <dbReference type="ARBA" id="ARBA00041655"/>
    </source>
</evidence>
<evidence type="ECO:0000256" key="5">
    <source>
        <dbReference type="ARBA" id="ARBA00022676"/>
    </source>
</evidence>
<dbReference type="InterPro" id="IPR027995">
    <property type="entry name" value="Galactosyl_T_N"/>
</dbReference>
<evidence type="ECO:0000256" key="8">
    <source>
        <dbReference type="ARBA" id="ARBA00022723"/>
    </source>
</evidence>
<dbReference type="Pfam" id="PF02709">
    <property type="entry name" value="Glyco_transf_7C"/>
    <property type="match status" value="2"/>
</dbReference>
<dbReference type="Gene3D" id="3.90.550.10">
    <property type="entry name" value="Spore Coat Polysaccharide Biosynthesis Protein SpsA, Chain A"/>
    <property type="match status" value="2"/>
</dbReference>
<feature type="domain" description="Galactosyltransferase C-terminal" evidence="22">
    <location>
        <begin position="219"/>
        <end position="296"/>
    </location>
</feature>
<dbReference type="CDD" id="cd00899">
    <property type="entry name" value="b4GalT"/>
    <property type="match status" value="2"/>
</dbReference>
<dbReference type="GO" id="GO:0046872">
    <property type="term" value="F:metal ion binding"/>
    <property type="evidence" value="ECO:0007669"/>
    <property type="project" value="UniProtKB-KW"/>
</dbReference>
<evidence type="ECO:0000256" key="4">
    <source>
        <dbReference type="ARBA" id="ARBA00005735"/>
    </source>
</evidence>
<accession>Q4T4I6</accession>
<reference evidence="24" key="2">
    <citation type="submission" date="2004-02" db="EMBL/GenBank/DDBJ databases">
        <authorList>
            <consortium name="Genoscope"/>
            <consortium name="Whitehead Institute Centre for Genome Research"/>
        </authorList>
    </citation>
    <scope>NUCLEOTIDE SEQUENCE</scope>
</reference>
<organism evidence="24">
    <name type="scientific">Tetraodon nigroviridis</name>
    <name type="common">Spotted green pufferfish</name>
    <name type="synonym">Chelonodon nigroviridis</name>
    <dbReference type="NCBI Taxonomy" id="99883"/>
    <lineage>
        <taxon>Eukaryota</taxon>
        <taxon>Metazoa</taxon>
        <taxon>Chordata</taxon>
        <taxon>Craniata</taxon>
        <taxon>Vertebrata</taxon>
        <taxon>Euteleostomi</taxon>
        <taxon>Actinopterygii</taxon>
        <taxon>Neopterygii</taxon>
        <taxon>Teleostei</taxon>
        <taxon>Neoteleostei</taxon>
        <taxon>Acanthomorphata</taxon>
        <taxon>Eupercaria</taxon>
        <taxon>Tetraodontiformes</taxon>
        <taxon>Tetradontoidea</taxon>
        <taxon>Tetraodontidae</taxon>
        <taxon>Tetraodon</taxon>
    </lineage>
</organism>
<dbReference type="GO" id="GO:0005975">
    <property type="term" value="P:carbohydrate metabolic process"/>
    <property type="evidence" value="ECO:0007669"/>
    <property type="project" value="InterPro"/>
</dbReference>
<evidence type="ECO:0000256" key="7">
    <source>
        <dbReference type="ARBA" id="ARBA00022692"/>
    </source>
</evidence>
<dbReference type="GO" id="GO:0003945">
    <property type="term" value="F:N-acetyllactosamine synthase activity"/>
    <property type="evidence" value="ECO:0007669"/>
    <property type="project" value="UniProtKB-EC"/>
</dbReference>
<feature type="compositionally biased region" description="Basic and acidic residues" evidence="20">
    <location>
        <begin position="298"/>
        <end position="324"/>
    </location>
</feature>
<sequence>MLKTFSHILVLCALLSVVTVVVLVFYNRSSHFAGVLRSDTVGNVTRSVFKSVKEELDGLLDKQSQDLIAGKQAGQQAANTALEPCPDDPPDLIGPFSVEFGHTRTWNEVRKKISSPLQDGGRHKPTNCVSKHKVAIIIPYRNRHEHLKHLLFYLHPMLVRQQLDYGIYVINQDGEGVFNRAKLMNVGFAEAAKEYDYECFIFSDVDLVPMDDRASRAPRHLSVAIDKFDFKLPYSTIFGGVSSFSKQQFLTVNGYPNTYWGWGGEDDDMYKRIVFHGMSINRPDHMKGRYKMIKHQRDEHNEVNPKNPDKLSHTHETMDKDGDGGRYMPRDCLSQHKVAIIIPYRNRHEHLKHLLFYLHPMLVRQQLDYGIYVINQDGEGVFNRAKLMNVGFAEAAKEYDYECFIFSDVDLVPMDDRNLYRCFEGPRHLSVAIDKFNFKLPYSSYFGGVSALTKEQFLTINGFPNTYWGWGGEDDDIYQRIIFHGMSIFRPDHITGKYKMIQHQRDKHNEVNPKNSEKLTQTHLSMDKDGIKNLNYTVKEIAKDRLYTFINVDIHAP</sequence>
<keyword evidence="11" id="KW-0333">Golgi apparatus</keyword>
<evidence type="ECO:0000256" key="9">
    <source>
        <dbReference type="ARBA" id="ARBA00022968"/>
    </source>
</evidence>
<evidence type="ECO:0000256" key="19">
    <source>
        <dbReference type="ARBA" id="ARBA00049413"/>
    </source>
</evidence>
<dbReference type="InterPro" id="IPR003859">
    <property type="entry name" value="Galactosyl_T"/>
</dbReference>
<dbReference type="AlphaFoldDB" id="Q4T4I6"/>
<dbReference type="OrthoDB" id="10016069at2759"/>
<comment type="pathway">
    <text evidence="3">Protein modification; protein glycosylation.</text>
</comment>
<evidence type="ECO:0000256" key="21">
    <source>
        <dbReference type="SAM" id="Phobius"/>
    </source>
</evidence>
<feature type="non-terminal residue" evidence="24">
    <location>
        <position position="1"/>
    </location>
</feature>
<dbReference type="GO" id="GO:0000139">
    <property type="term" value="C:Golgi membrane"/>
    <property type="evidence" value="ECO:0007669"/>
    <property type="project" value="UniProtKB-SubCell"/>
</dbReference>
<comment type="subcellular location">
    <subcellularLocation>
        <location evidence="2">Golgi apparatus membrane</location>
        <topology evidence="2">Single-pass type II membrane protein</topology>
    </subcellularLocation>
</comment>
<evidence type="ECO:0000256" key="3">
    <source>
        <dbReference type="ARBA" id="ARBA00004922"/>
    </source>
</evidence>
<keyword evidence="14" id="KW-0325">Glycoprotein</keyword>
<feature type="region of interest" description="Disordered" evidence="20">
    <location>
        <begin position="298"/>
        <end position="326"/>
    </location>
</feature>
<comment type="caution">
    <text evidence="24">The sequence shown here is derived from an EMBL/GenBank/DDBJ whole genome shotgun (WGS) entry which is preliminary data.</text>
</comment>
<dbReference type="GO" id="GO:0006487">
    <property type="term" value="P:protein N-linked glycosylation"/>
    <property type="evidence" value="ECO:0007669"/>
    <property type="project" value="TreeGrafter"/>
</dbReference>
<evidence type="ECO:0000259" key="23">
    <source>
        <dbReference type="Pfam" id="PF13733"/>
    </source>
</evidence>
<keyword evidence="13" id="KW-1015">Disulfide bond</keyword>
<keyword evidence="6" id="KW-0808">Transferase</keyword>
<evidence type="ECO:0000256" key="11">
    <source>
        <dbReference type="ARBA" id="ARBA00023034"/>
    </source>
</evidence>
<dbReference type="PANTHER" id="PTHR19300:SF5">
    <property type="entry name" value="BETA-1,4-GALACTOSYLTRANSFERASE 1"/>
    <property type="match status" value="1"/>
</dbReference>
<keyword evidence="7 21" id="KW-0812">Transmembrane</keyword>
<dbReference type="SUPFAM" id="SSF53448">
    <property type="entry name" value="Nucleotide-diphospho-sugar transferases"/>
    <property type="match status" value="2"/>
</dbReference>
<dbReference type="GO" id="GO:0003831">
    <property type="term" value="F:beta-N-acetylglucosaminylglycopeptide beta-1,4-galactosyltransferase activity"/>
    <property type="evidence" value="ECO:0007669"/>
    <property type="project" value="TreeGrafter"/>
</dbReference>
<evidence type="ECO:0000256" key="1">
    <source>
        <dbReference type="ARBA" id="ARBA00001936"/>
    </source>
</evidence>
<protein>
    <recommendedName>
        <fullName evidence="18">N-acetyllactosamine synthase</fullName>
        <ecNumber evidence="16">2.4.1.90</ecNumber>
    </recommendedName>
    <alternativeName>
        <fullName evidence="18">N-acetyllactosamine synthase</fullName>
    </alternativeName>
    <alternativeName>
        <fullName evidence="17">Nal synthase</fullName>
    </alternativeName>
</protein>
<reference evidence="24" key="1">
    <citation type="journal article" date="2004" name="Nature">
        <title>Genome duplication in the teleost fish Tetraodon nigroviridis reveals the early vertebrate proto-karyotype.</title>
        <authorList>
            <person name="Jaillon O."/>
            <person name="Aury J.-M."/>
            <person name="Brunet F."/>
            <person name="Petit J.-L."/>
            <person name="Stange-Thomann N."/>
            <person name="Mauceli E."/>
            <person name="Bouneau L."/>
            <person name="Fischer C."/>
            <person name="Ozouf-Costaz C."/>
            <person name="Bernot A."/>
            <person name="Nicaud S."/>
            <person name="Jaffe D."/>
            <person name="Fisher S."/>
            <person name="Lutfalla G."/>
            <person name="Dossat C."/>
            <person name="Segurens B."/>
            <person name="Dasilva C."/>
            <person name="Salanoubat M."/>
            <person name="Levy M."/>
            <person name="Boudet N."/>
            <person name="Castellano S."/>
            <person name="Anthouard V."/>
            <person name="Jubin C."/>
            <person name="Castelli V."/>
            <person name="Katinka M."/>
            <person name="Vacherie B."/>
            <person name="Biemont C."/>
            <person name="Skalli Z."/>
            <person name="Cattolico L."/>
            <person name="Poulain J."/>
            <person name="De Berardinis V."/>
            <person name="Cruaud C."/>
            <person name="Duprat S."/>
            <person name="Brottier P."/>
            <person name="Coutanceau J.-P."/>
            <person name="Gouzy J."/>
            <person name="Parra G."/>
            <person name="Lardier G."/>
            <person name="Chapple C."/>
            <person name="McKernan K.J."/>
            <person name="McEwan P."/>
            <person name="Bosak S."/>
            <person name="Kellis M."/>
            <person name="Volff J.-N."/>
            <person name="Guigo R."/>
            <person name="Zody M.C."/>
            <person name="Mesirov J."/>
            <person name="Lindblad-Toh K."/>
            <person name="Birren B."/>
            <person name="Nusbaum C."/>
            <person name="Kahn D."/>
            <person name="Robinson-Rechavi M."/>
            <person name="Laudet V."/>
            <person name="Schachter V."/>
            <person name="Quetier F."/>
            <person name="Saurin W."/>
            <person name="Scarpelli C."/>
            <person name="Wincker P."/>
            <person name="Lander E.S."/>
            <person name="Weissenbach J."/>
            <person name="Roest Crollius H."/>
        </authorList>
    </citation>
    <scope>NUCLEOTIDE SEQUENCE [LARGE SCALE GENOMIC DNA]</scope>
</reference>
<dbReference type="InterPro" id="IPR029044">
    <property type="entry name" value="Nucleotide-diphossugar_trans"/>
</dbReference>
<evidence type="ECO:0000256" key="15">
    <source>
        <dbReference type="ARBA" id="ARBA00023211"/>
    </source>
</evidence>
<feature type="transmembrane region" description="Helical" evidence="21">
    <location>
        <begin position="7"/>
        <end position="26"/>
    </location>
</feature>
<dbReference type="Pfam" id="PF13733">
    <property type="entry name" value="Glyco_transf_7N"/>
    <property type="match status" value="2"/>
</dbReference>
<keyword evidence="12 21" id="KW-0472">Membrane</keyword>
<proteinExistence type="inferred from homology"/>